<dbReference type="InterPro" id="IPR036388">
    <property type="entry name" value="WH-like_DNA-bd_sf"/>
</dbReference>
<evidence type="ECO:0000313" key="2">
    <source>
        <dbReference type="Proteomes" id="UP000366051"/>
    </source>
</evidence>
<accession>A0A5Q2N298</accession>
<dbReference type="SUPFAM" id="SSF46785">
    <property type="entry name" value="Winged helix' DNA-binding domain"/>
    <property type="match status" value="1"/>
</dbReference>
<reference evidence="2" key="1">
    <citation type="submission" date="2019-11" db="EMBL/GenBank/DDBJ databases">
        <title>Genome sequence of Heliorestis convoluta strain HH, an alkaliphilic and minimalistic phototrophic bacterium from a soda lake in Egypt.</title>
        <authorList>
            <person name="Dewey E.D."/>
            <person name="Stokes L.M."/>
            <person name="Burchell B.M."/>
            <person name="Shaffer K.N."/>
            <person name="Huntington A.M."/>
            <person name="Baker J.M."/>
            <person name="Nadendla S."/>
            <person name="Giglio M.G."/>
            <person name="Touchman J.W."/>
            <person name="Blankenship R.E."/>
            <person name="Madigan M.T."/>
            <person name="Sattley W.M."/>
        </authorList>
    </citation>
    <scope>NUCLEOTIDE SEQUENCE [LARGE SCALE GENOMIC DNA]</scope>
    <source>
        <strain evidence="2">HH</strain>
    </source>
</reference>
<name>A0A5Q2N298_9FIRM</name>
<dbReference type="AlphaFoldDB" id="A0A5Q2N298"/>
<organism evidence="1 2">
    <name type="scientific">Heliorestis convoluta</name>
    <dbReference type="NCBI Taxonomy" id="356322"/>
    <lineage>
        <taxon>Bacteria</taxon>
        <taxon>Bacillati</taxon>
        <taxon>Bacillota</taxon>
        <taxon>Clostridia</taxon>
        <taxon>Eubacteriales</taxon>
        <taxon>Heliobacteriaceae</taxon>
        <taxon>Heliorestis</taxon>
    </lineage>
</organism>
<dbReference type="GO" id="GO:0005829">
    <property type="term" value="C:cytosol"/>
    <property type="evidence" value="ECO:0007669"/>
    <property type="project" value="TreeGrafter"/>
</dbReference>
<dbReference type="EMBL" id="CP045875">
    <property type="protein sequence ID" value="QGG48947.1"/>
    <property type="molecule type" value="Genomic_DNA"/>
</dbReference>
<keyword evidence="2" id="KW-1185">Reference proteome</keyword>
<dbReference type="KEGG" id="hcv:FTV88_2858"/>
<dbReference type="PANTHER" id="PTHR33221">
    <property type="entry name" value="WINGED HELIX-TURN-HELIX TRANSCRIPTIONAL REGULATOR, RRF2 FAMILY"/>
    <property type="match status" value="1"/>
</dbReference>
<dbReference type="PROSITE" id="PS01332">
    <property type="entry name" value="HTH_RRF2_1"/>
    <property type="match status" value="1"/>
</dbReference>
<dbReference type="GO" id="GO:0003700">
    <property type="term" value="F:DNA-binding transcription factor activity"/>
    <property type="evidence" value="ECO:0007669"/>
    <property type="project" value="TreeGrafter"/>
</dbReference>
<gene>
    <name evidence="1" type="primary">rrf2</name>
    <name evidence="1" type="ORF">FTV88_2858</name>
</gene>
<dbReference type="InterPro" id="IPR030489">
    <property type="entry name" value="TR_Rrf2-type_CS"/>
</dbReference>
<dbReference type="PANTHER" id="PTHR33221:SF2">
    <property type="entry name" value="TRANSCRIPTIONAL REGULATOR"/>
    <property type="match status" value="1"/>
</dbReference>
<dbReference type="Gene3D" id="1.10.10.10">
    <property type="entry name" value="Winged helix-like DNA-binding domain superfamily/Winged helix DNA-binding domain"/>
    <property type="match status" value="1"/>
</dbReference>
<sequence length="141" mass="15826">MKITQEADYALRVIAYLTEVGQGEIVEAKTIAEQQAIPLRFSLKLLRKLQKAGIVQSYRGIYGGYALHRPPSSVTFKEVIEAIEGPIYLNSCLDNINNCNLITAGSQCQVHQALAQIQSRFIKDLERVNFENIKKPVFSTK</sequence>
<dbReference type="NCBIfam" id="TIGR00738">
    <property type="entry name" value="rrf2_super"/>
    <property type="match status" value="1"/>
</dbReference>
<dbReference type="Pfam" id="PF02082">
    <property type="entry name" value="Rrf2"/>
    <property type="match status" value="1"/>
</dbReference>
<dbReference type="Proteomes" id="UP000366051">
    <property type="component" value="Chromosome"/>
</dbReference>
<dbReference type="OrthoDB" id="9808360at2"/>
<proteinExistence type="predicted"/>
<protein>
    <submittedName>
        <fullName evidence="1">Rrf2 family transcriptional regulator</fullName>
    </submittedName>
</protein>
<evidence type="ECO:0000313" key="1">
    <source>
        <dbReference type="EMBL" id="QGG48947.1"/>
    </source>
</evidence>
<dbReference type="InterPro" id="IPR000944">
    <property type="entry name" value="Tscrpt_reg_Rrf2"/>
</dbReference>
<dbReference type="RefSeq" id="WP_153726017.1">
    <property type="nucleotide sequence ID" value="NZ_CP045875.1"/>
</dbReference>
<dbReference type="InterPro" id="IPR036390">
    <property type="entry name" value="WH_DNA-bd_sf"/>
</dbReference>
<dbReference type="PROSITE" id="PS51197">
    <property type="entry name" value="HTH_RRF2_2"/>
    <property type="match status" value="1"/>
</dbReference>